<sequence length="157" mass="18319">MKIISLSFLWGIVFTVLIFAFMCCAIGEDFIRHKDRRHPALYKYVIFIFMGILLTVFSFLFIILTATNILKIMSGIDMSHSPLVSFIGMFFMGEAIFILARYFAYILAPEFTKKSESEIVQAQKQTILLSILNVFIELFVIGYYRDVLWYVISWIFC</sequence>
<dbReference type="Proteomes" id="UP000757890">
    <property type="component" value="Unassembled WGS sequence"/>
</dbReference>
<keyword evidence="1" id="KW-0472">Membrane</keyword>
<protein>
    <submittedName>
        <fullName evidence="2">Uncharacterized protein</fullName>
    </submittedName>
</protein>
<evidence type="ECO:0000313" key="3">
    <source>
        <dbReference type="Proteomes" id="UP000757890"/>
    </source>
</evidence>
<keyword evidence="1" id="KW-1133">Transmembrane helix</keyword>
<feature type="transmembrane region" description="Helical" evidence="1">
    <location>
        <begin position="40"/>
        <end position="63"/>
    </location>
</feature>
<accession>A0A930B956</accession>
<feature type="transmembrane region" description="Helical" evidence="1">
    <location>
        <begin position="83"/>
        <end position="105"/>
    </location>
</feature>
<feature type="transmembrane region" description="Helical" evidence="1">
    <location>
        <begin position="6"/>
        <end position="28"/>
    </location>
</feature>
<dbReference type="EMBL" id="JABZMK010000056">
    <property type="protein sequence ID" value="MBF1129804.1"/>
    <property type="molecule type" value="Genomic_DNA"/>
</dbReference>
<comment type="caution">
    <text evidence="2">The sequence shown here is derived from an EMBL/GenBank/DDBJ whole genome shotgun (WGS) entry which is preliminary data.</text>
</comment>
<evidence type="ECO:0000313" key="2">
    <source>
        <dbReference type="EMBL" id="MBF1129804.1"/>
    </source>
</evidence>
<proteinExistence type="predicted"/>
<dbReference type="AlphaFoldDB" id="A0A930B956"/>
<organism evidence="2 3">
    <name type="scientific">Dialister invisus</name>
    <dbReference type="NCBI Taxonomy" id="218538"/>
    <lineage>
        <taxon>Bacteria</taxon>
        <taxon>Bacillati</taxon>
        <taxon>Bacillota</taxon>
        <taxon>Negativicutes</taxon>
        <taxon>Veillonellales</taxon>
        <taxon>Veillonellaceae</taxon>
        <taxon>Dialister</taxon>
    </lineage>
</organism>
<keyword evidence="1" id="KW-0812">Transmembrane</keyword>
<feature type="transmembrane region" description="Helical" evidence="1">
    <location>
        <begin position="126"/>
        <end position="144"/>
    </location>
</feature>
<name>A0A930B956_9FIRM</name>
<reference evidence="2" key="1">
    <citation type="submission" date="2020-04" db="EMBL/GenBank/DDBJ databases">
        <title>Deep metagenomics examines the oral microbiome during advanced dental caries in children, revealing novel taxa and co-occurrences with host molecules.</title>
        <authorList>
            <person name="Baker J.L."/>
            <person name="Morton J.T."/>
            <person name="Dinis M."/>
            <person name="Alvarez R."/>
            <person name="Tran N.C."/>
            <person name="Knight R."/>
            <person name="Edlund A."/>
        </authorList>
    </citation>
    <scope>NUCLEOTIDE SEQUENCE</scope>
    <source>
        <strain evidence="2">JCVI_32_bin.14</strain>
    </source>
</reference>
<gene>
    <name evidence="2" type="ORF">HXL70_07160</name>
</gene>
<evidence type="ECO:0000256" key="1">
    <source>
        <dbReference type="SAM" id="Phobius"/>
    </source>
</evidence>